<feature type="compositionally biased region" description="Basic and acidic residues" evidence="1">
    <location>
        <begin position="180"/>
        <end position="204"/>
    </location>
</feature>
<evidence type="ECO:0000313" key="2">
    <source>
        <dbReference type="EMBL" id="GFY69569.1"/>
    </source>
</evidence>
<organism evidence="2 3">
    <name type="scientific">Trichonephila inaurata madagascariensis</name>
    <dbReference type="NCBI Taxonomy" id="2747483"/>
    <lineage>
        <taxon>Eukaryota</taxon>
        <taxon>Metazoa</taxon>
        <taxon>Ecdysozoa</taxon>
        <taxon>Arthropoda</taxon>
        <taxon>Chelicerata</taxon>
        <taxon>Arachnida</taxon>
        <taxon>Araneae</taxon>
        <taxon>Araneomorphae</taxon>
        <taxon>Entelegynae</taxon>
        <taxon>Araneoidea</taxon>
        <taxon>Nephilidae</taxon>
        <taxon>Trichonephila</taxon>
        <taxon>Trichonephila inaurata</taxon>
    </lineage>
</organism>
<feature type="compositionally biased region" description="Basic and acidic residues" evidence="1">
    <location>
        <begin position="640"/>
        <end position="649"/>
    </location>
</feature>
<proteinExistence type="predicted"/>
<accession>A0A8X6YHB5</accession>
<feature type="region of interest" description="Disordered" evidence="1">
    <location>
        <begin position="386"/>
        <end position="413"/>
    </location>
</feature>
<feature type="region of interest" description="Disordered" evidence="1">
    <location>
        <begin position="69"/>
        <end position="92"/>
    </location>
</feature>
<gene>
    <name evidence="2" type="ORF">TNIN_122671</name>
</gene>
<evidence type="ECO:0000313" key="3">
    <source>
        <dbReference type="Proteomes" id="UP000886998"/>
    </source>
</evidence>
<dbReference type="Proteomes" id="UP000886998">
    <property type="component" value="Unassembled WGS sequence"/>
</dbReference>
<dbReference type="AlphaFoldDB" id="A0A8X6YHB5"/>
<dbReference type="EMBL" id="BMAV01017712">
    <property type="protein sequence ID" value="GFY69569.1"/>
    <property type="molecule type" value="Genomic_DNA"/>
</dbReference>
<feature type="compositionally biased region" description="Basic and acidic residues" evidence="1">
    <location>
        <begin position="387"/>
        <end position="413"/>
    </location>
</feature>
<feature type="non-terminal residue" evidence="2">
    <location>
        <position position="1"/>
    </location>
</feature>
<evidence type="ECO:0000256" key="1">
    <source>
        <dbReference type="SAM" id="MobiDB-lite"/>
    </source>
</evidence>
<feature type="region of interest" description="Disordered" evidence="1">
    <location>
        <begin position="640"/>
        <end position="672"/>
    </location>
</feature>
<protein>
    <submittedName>
        <fullName evidence="2">Uncharacterized protein</fullName>
    </submittedName>
</protein>
<feature type="region of interest" description="Disordered" evidence="1">
    <location>
        <begin position="496"/>
        <end position="528"/>
    </location>
</feature>
<feature type="region of interest" description="Disordered" evidence="1">
    <location>
        <begin position="178"/>
        <end position="204"/>
    </location>
</feature>
<feature type="region of interest" description="Disordered" evidence="1">
    <location>
        <begin position="276"/>
        <end position="297"/>
    </location>
</feature>
<comment type="caution">
    <text evidence="2">The sequence shown here is derived from an EMBL/GenBank/DDBJ whole genome shotgun (WGS) entry which is preliminary data.</text>
</comment>
<keyword evidence="3" id="KW-1185">Reference proteome</keyword>
<name>A0A8X6YHB5_9ARAC</name>
<sequence>WVKILREKKNSASFTSTPLTSNTTSVAIKDVSSSKNVKAGYNYISSRLVSSQSWVPLVFRKSLLGSQKRDRREETREVSSTRTNEDNEAEERVSKRKTFHLCRRGKEFCGGGSGSKYCGKKKNSVSFTSTPLTSNTTSVAIKDVSSSKNVKAGYNYISSWLVSSQSWVPLVFRKSRLGSQKRDRREETREVSSTRTNEDNEAEERVSKRKTFHLCRRGKEFCGGGSLFVSKECDTPKQHHRFFSFQKILYDGELFQYLPVLGTSGVQEESFRVTKRDRREETREVSSTRTNEDNEAEERVSKRKTFHLCRRGKEFCGGGSGSKYCGKKKNSVSFTSTPLTSNTTSVAIKDVSSSKNVKAGYNYISSRLVSSQSWVPLVFRKSLLGSQKRDRREETREVSSTRTNEDNEAEERVSKRKHSIYVVEEKSSVVVEVSSCGSKYCGKKKNSVSFTSTPLTSNTTSVAIKDVSSSKNVKAGYNYISSRLVSSQSWKVHSGVQEKGRLGSQRLRDRREETREVSRRGRTNNEAESIQEKHSIYVVEEKSSGEGSLFVSKECDTPKQHHRFFPVQKILWVQVLRDKKSVSVTSTSLTSNTTSEAIKDVSSSKNFKAIYNYISSWLVPSQSWVPLVFRKSLLGSQKRDRREETREVSSTRTTEGNEAEEKGSNRKTFHFC</sequence>
<reference evidence="2" key="1">
    <citation type="submission" date="2020-08" db="EMBL/GenBank/DDBJ databases">
        <title>Multicomponent nature underlies the extraordinary mechanical properties of spider dragline silk.</title>
        <authorList>
            <person name="Kono N."/>
            <person name="Nakamura H."/>
            <person name="Mori M."/>
            <person name="Yoshida Y."/>
            <person name="Ohtoshi R."/>
            <person name="Malay A.D."/>
            <person name="Moran D.A.P."/>
            <person name="Tomita M."/>
            <person name="Numata K."/>
            <person name="Arakawa K."/>
        </authorList>
    </citation>
    <scope>NUCLEOTIDE SEQUENCE</scope>
</reference>